<keyword evidence="2" id="KW-1185">Reference proteome</keyword>
<evidence type="ECO:0000313" key="2">
    <source>
        <dbReference type="Proteomes" id="UP000682782"/>
    </source>
</evidence>
<organism evidence="1 2">
    <name type="scientific">Aristaeella hokkaidonensis</name>
    <dbReference type="NCBI Taxonomy" id="3046382"/>
    <lineage>
        <taxon>Bacteria</taxon>
        <taxon>Bacillati</taxon>
        <taxon>Bacillota</taxon>
        <taxon>Clostridia</taxon>
        <taxon>Eubacteriales</taxon>
        <taxon>Aristaeellaceae</taxon>
        <taxon>Aristaeella</taxon>
    </lineage>
</organism>
<accession>A0AC61MZC1</accession>
<protein>
    <submittedName>
        <fullName evidence="1">Uncharacterized protein</fullName>
    </submittedName>
</protein>
<gene>
    <name evidence="1" type="ORF">JYE49_07630</name>
</gene>
<evidence type="ECO:0000313" key="1">
    <source>
        <dbReference type="EMBL" id="QUC68542.1"/>
    </source>
</evidence>
<reference evidence="1" key="1">
    <citation type="submission" date="2021-01" db="EMBL/GenBank/DDBJ databases">
        <title>Complete genome sequence of Clostridiales bacterium R-7.</title>
        <authorList>
            <person name="Mahoney-Kurpe S.C."/>
            <person name="Palevich N."/>
            <person name="Koike S."/>
            <person name="Moon C.D."/>
            <person name="Attwood G.T."/>
        </authorList>
    </citation>
    <scope>NUCLEOTIDE SEQUENCE</scope>
    <source>
        <strain evidence="1">R-7</strain>
    </source>
</reference>
<proteinExistence type="predicted"/>
<dbReference type="EMBL" id="CP068393">
    <property type="protein sequence ID" value="QUC68542.1"/>
    <property type="molecule type" value="Genomic_DNA"/>
</dbReference>
<sequence>MKKTNRLLAIVLSLMMLFQSAPLAAFAEGPDSSSESYQIGIIDDNSQGETDIETDETVRYRDEKVPKENAGQISIDVDYVNEEQNALGEDFTKLQLPAFEEELDLISAPVNTIRIANDKGTTAYVFNRALLNGQTVEGIRKQEEEAYETIRSYYDAEGNVISDPTEEQISAAIPDDDNQGSDSTETTDENETITTYQARINNEWTQLTEDTTIQFVFDAKEATVVDVRADYYNTFSEGIGDEYIGLPLPEFTDDILNLVNNGETRAVNDLVIEQGASDKIIKYTFEYAMINNRRISALKREQIDPEYLEEGIDASVPVYSYSYKLLYMNEWKKLTEDTTVRFVFSDGSRYFYSYEDATVKVTARLQYKNAVPDTAELKVTQIKSGEIFETYIAALNDARTQEEIEQNKVYDASNTYLFDVAFIDCKYDEDGNPIEGSEYEYQPVDGSVDIKIVIKENGFDESEVNHLTLDEETKASGDTTLEASQNASKNNIEVTPVDSTDSKDSNDNSITEFKLDGFSIISITGTNVNKVEIDKTPGAAISTTGILGDAYSYGIVTEDYYAPGESESSFATKVFHSGGGQLGDTNARNNSDTQYWMLGKWEGQTAKIKGHSAVITLPEGVEKNIDFKASDFSGIYELIYRSQSDINTAVDNMISGTMSSTLASRTTINGGNKGSNGGELPNTNGNHLYLDFTRAGAGTFYIDVPAGSNLEKVIATSGQLHLKVNSDQRVVFNMKNTGYINVAKYMLSINGGNEIGTDEIVKDGKYSDYVEKVVFNCPNASNLNVSSSCGVFLAPKAAATADGVGGGWMVSKTMKHQCEWHNLNAHIPSYHFDSAALGAAKHIDGDVLTEDALNQKFTFKLYEKTNNRWKQIDSVNNVSSSITFKEIQYKNEGTHIYRITESSGQVTVNGATYSPDSTIYYAKVVVTKSQMGNVTSYKAVTTYYKDENCTKKLEGTPVFNNIQEKGDLELSKNLISDRAADADQMFTFTVTLSDTGINGTYGGMTFRNGVATVQLKGGQKATATGLPTGTGYIITEASATGFQQTGITGNTGTISTTKSEASFTNVRETGDLELNKILVSDRAADADQVFTFTVTLGDTDINGTYDGMTFVDGVATVELKGGETATAKGLPTDISYTITEASAEGFELTRKTGDTGTISTTQSTATFTNTRDTGDLELSKVLMSYRTADANQVFTFTIELSDTSITKEYSGVQFTDGVATVELKGGENKLIEGLPTEVGFTVTEASVPGFQVTGRTGDEGTISTTKSNVIFTNTRETGDLELSKVLISDRAADKEQVFTFTVKLFDTGINGIFGDMDFDNGVATVTLKGGESATATGLPTDILYAITEASATGFQQTGDTGNKGSISTTKATATFTNTRETGDLELSKVLVSDAAADKNQVFTFTIQLDDISITKKYSGVQFTDGKATVKLKGGESKLITGLPTGVGYTVTEASVAGFQVTGKTGDTGTISTTKSTATFTNTRDTGNLDVTKSVTSSTPNDKNKDFSFTVTLSDTTINGTYGDMTFTNGVANFTLKHNETKTAKGLPTGITYKVEEAADGKFITTKTGETGKIATGTMTASFSNAKDEGGLQVSKTVKSIIEADKNIKFAFTVTLNDKTINGTYGDMTFTNGVATFELVSGQIKTATGLEKGLEYTVTETDNDLFTTSWNAKTGTIGDETSVAAFTNTRKTGDLELNKILVSDRAADADQEFTFTVTLGDSSINGEFGGMTFKDGVATVQLKGGETKTAEGLPTAISYTITEASADGFELTSKTGEEGTISTTKSIATFTNTRDTGDLELSKVLISDRAADKDIHFAFTVTLGDESINGTYGDMTFTNGVATVELKGGEKAEAIGLPTDITYTITEASATGFKLTSETGKNGTISTTKSIATFTNTRKTGDLELSKELISKRTADKDQVFTFTVTLGDNSINGTYGGMTFTNGVATVELKGGAKATATSLPTDITYTITEASATGFQVTGKTGDTGTISTTKSVATFTNTRDTGDLELSKVLVSDRTADKSKVFTFTVTLGDTGISGTYGGMTFKKGVAKVELKGGEKATATGLPTDITYTITEASATGFQVTGKTGDTGSISTTKSEATFTNTRDTGDLELSKELVSDRAADKDQVFTFTVKLNDTGINGTYGGMTFTKGVATVELKGGETATATGLPTEITYTITEASATGFKQTGVTGKTGSIKTTKSTATFTNTRDTGDLELSKELISDRTADTDKVFTFTIELSDTSITKEYNGVQFTNGKATVKLKGGQSKVIKGLPTDITYTVTEASATGFQLTGVTGDSGTISTTKSEANFENTREKGNLVLSKALISDRAADKNQVFTFTVKLFDTGINDTYGDMTFVDGVATVMLKGGEKAEATGLPTDITYEITEASADGFQVTGKTGDTGSISTTKAEATFTNTRETGDLELSKKLISDAAADKDQVFTFTIQLDDISINKTYSDVQFTDGKATVKLKGGESKLIKGLPTGVGYTVTEASADGFQVTGKTGDTGTISTTKSKAEFTNTRDTGDLDVTKSVTSSTPNDLNKDFSFTVTLSDTTINGTYGDMTFANGVANFTLKHGETKKAKGLPTGISYTVEEERDGKFITTKTGETGKIATGTITASFSNAKDEGGLQVSKTVQSIIEADKSIKFAFTVTLKDTTINGTYGDMTFENGVATFELASGESKSATGLEKGLEYTVTETDNDLFTTSWNAKTGTIGAQTSIAAFTNTRKTGDLELSKKLISDRAADADQVFTFTVTLGNDTINGEFGDMTFVNGVATVELKGGASKTAKGLPTAISYTITEASATGFRQTGVTGDTGSIKTGKTTAKFTNTRDTGDLELSKVLISDRAADADQVFTFTVTLGDTGINGTYGDMTFTNGVATVKLKGGKKAEATGLPTDITYTITEASATGFKLTNKTGDTGSISTTKSTATFTNTRDTGDLELSKKLISNRTADADQEFTFTVTLGDDSINGTYGDMTFADGVATVALKGGEKAIANGLPTEISYTITEASATGFQQTGVTGDTGSISTTKAEAVFTNTRETGDLELSKELISDRAADANQVFTFTVTLGDTGINGTYGNMTFENGVATVELKGGEKASATGLPTDITYAITEASATGFQVTGKAGDTGSISTTKSEASFTNSREKGELELRKVLISDRAADADQVFTFTVTLGDKTISGTYGDMTFTNGVATVKLKGGVSKTAEGLPTDITYTITEASATGFKLTGKTGDAGSIKTTKSTATFTNTRDTGDLELSKKLISKRTADKEQVFTFTVTLGDESISGTYGNMSFKNGVATVELKGGEKATAKGLPTDISYTITEADAEGFELTGKTGDEGTISKTTSEAVFTNTRDTGDLELSKVLVSDRAADKNQVFTFTVTLGDTGISGTFGDMTFKNGVAKVELKGGEKAEATGLPTEIAYTITEASATGFQQTGATGNTGSISTTKSEAVFTNTRETGDLELSKKLFSDAAADKNQVFTFTIQLNDISINKTYSGVQFTGGRATVELKGGESKLIKGLPTDVGYTVTEASVSGFQVTGKTGDKSTISTTKSDVIFENTRDKGNLEVTKSVTSSTPNDLKKDFSFTVTLSDTTINGTYGGMTFENGVANFTLKHGETKKAEGLPTGITYKVEEARDGKFITTKTGETGTIATGTTTASFSNAKDEGGLQVSKTVQSIIEADKNIKFTFTVTLNDTTINGTYGGMKFVNGVATFELASGETKSATGLEKGLEYTVTETDNNLFTTSWNGATGTIGDVTGVAAFTNTRKTGDLELSKKLISDRAADADQVFTFTVTLGDESINGEFGGMTFVDGVATVELKGGEKATAKGLPTAISYTITEASATGFKQTGVTGNTGSISTTKSEATFTNTRDTGDLELSKKLVSNRTADKNQMFTFTVKLGDTGINGKYGDMTFENGVATVELKGGEKATATGLPTEISYTITEADAEGFKLTGKTGDTGSISTTKSEATFTNTRDTGDLELSKELVSKRTADKEQVFTFTVTLGDTGINGKYGDMTFENGVATVELKGGAKATAKGLPTEISYTITEADAEGFKLTGKTGEEGTISKTTSEATFTNTRDTGDLELSKELISKRTADKDQVFTFTVTLGDTGINGKYGDMTFENGVATVELKGGAKATAKGLPTEITYEITEADAEGFKLTGKTGEEGTISKTTSEAVFTNTRDTGDLELSKKLVSDAAADKNQVFTFTVTLGDTGISGTFGDMTFADGVATVTLKGGAKATATGLPTEISYTITEADAEGFKLTGKTGDTGSISTTKSEATFTNTRETGKLELIKKLISDAAADKDQVFTFTIQLDDTSITKTYSGVQFIGGKATVELKGGESKLIEGLPTGVGYTVTEASADGFQVTGKTGDKGTISTTKSKAEFTNTRDTGDLDVTKSVTSSTPNDKNKDFSFTVTLSDTTINGTYGDMTFENGVATFTLKHNETKKAKGLPTGISYTVEEERDGKFITTKTGETGTIATGTITASFSNAKDEGGLQVSKTVQSIIEADKSIKFTFTVTLKDTRSTALTVT</sequence>
<dbReference type="Proteomes" id="UP000682782">
    <property type="component" value="Chromosome"/>
</dbReference>
<name>A0AC61MZC1_9FIRM</name>